<proteinExistence type="predicted"/>
<dbReference type="InterPro" id="IPR032710">
    <property type="entry name" value="NTF2-like_dom_sf"/>
</dbReference>
<dbReference type="SUPFAM" id="SSF54427">
    <property type="entry name" value="NTF2-like"/>
    <property type="match status" value="1"/>
</dbReference>
<keyword evidence="2" id="KW-1185">Reference proteome</keyword>
<accession>A0A1I1YZA6</accession>
<dbReference type="RefSeq" id="WP_052736953.1">
    <property type="nucleotide sequence ID" value="NZ_FONN01000001.1"/>
</dbReference>
<name>A0A1I1YZA6_9BACL</name>
<dbReference type="Proteomes" id="UP000183410">
    <property type="component" value="Unassembled WGS sequence"/>
</dbReference>
<dbReference type="EMBL" id="FONN01000001">
    <property type="protein sequence ID" value="SFE24821.1"/>
    <property type="molecule type" value="Genomic_DNA"/>
</dbReference>
<dbReference type="AlphaFoldDB" id="A0A1I1YZA6"/>
<gene>
    <name evidence="1" type="ORF">SAMN04487969_101898</name>
</gene>
<protein>
    <recommendedName>
        <fullName evidence="3">SnoaL-like domain-containing protein</fullName>
    </recommendedName>
</protein>
<evidence type="ECO:0000313" key="2">
    <source>
        <dbReference type="Proteomes" id="UP000183410"/>
    </source>
</evidence>
<evidence type="ECO:0008006" key="3">
    <source>
        <dbReference type="Google" id="ProtNLM"/>
    </source>
</evidence>
<organism evidence="1 2">
    <name type="scientific">Paenibacillus algorifonticola</name>
    <dbReference type="NCBI Taxonomy" id="684063"/>
    <lineage>
        <taxon>Bacteria</taxon>
        <taxon>Bacillati</taxon>
        <taxon>Bacillota</taxon>
        <taxon>Bacilli</taxon>
        <taxon>Bacillales</taxon>
        <taxon>Paenibacillaceae</taxon>
        <taxon>Paenibacillus</taxon>
    </lineage>
</organism>
<evidence type="ECO:0000313" key="1">
    <source>
        <dbReference type="EMBL" id="SFE24821.1"/>
    </source>
</evidence>
<sequence>MLFTRPVRNTVQMIKDKFKIKELIEFERFCRDNAQCHEMHKCFTLDSMVTISWFTGTGAEFVDASINMSSHAPHKLYNTVVELNNDRAVTATMATIQTQLRASFISLTKKWI</sequence>
<reference evidence="2" key="1">
    <citation type="submission" date="2016-10" db="EMBL/GenBank/DDBJ databases">
        <authorList>
            <person name="Varghese N."/>
            <person name="Submissions S."/>
        </authorList>
    </citation>
    <scope>NUCLEOTIDE SEQUENCE [LARGE SCALE GENOMIC DNA]</scope>
    <source>
        <strain evidence="2">CGMCC 1.10223</strain>
    </source>
</reference>